<dbReference type="InterPro" id="IPR000952">
    <property type="entry name" value="AB_hydrolase_4_CS"/>
</dbReference>
<name>A0A433QSN6_9FUNG</name>
<dbReference type="PANTHER" id="PTHR10794">
    <property type="entry name" value="ABHYDROLASE DOMAIN-CONTAINING PROTEIN"/>
    <property type="match status" value="1"/>
</dbReference>
<dbReference type="SUPFAM" id="SSF53474">
    <property type="entry name" value="alpha/beta-Hydrolases"/>
    <property type="match status" value="1"/>
</dbReference>
<comment type="caution">
    <text evidence="4">The sequence shown here is derived from an EMBL/GenBank/DDBJ whole genome shotgun (WGS) entry which is preliminary data.</text>
</comment>
<reference evidence="4 5" key="1">
    <citation type="journal article" date="2018" name="New Phytol.">
        <title>Phylogenomics of Endogonaceae and evolution of mycorrhizas within Mucoromycota.</title>
        <authorList>
            <person name="Chang Y."/>
            <person name="Desiro A."/>
            <person name="Na H."/>
            <person name="Sandor L."/>
            <person name="Lipzen A."/>
            <person name="Clum A."/>
            <person name="Barry K."/>
            <person name="Grigoriev I.V."/>
            <person name="Martin F.M."/>
            <person name="Stajich J.E."/>
            <person name="Smith M.E."/>
            <person name="Bonito G."/>
            <person name="Spatafora J.W."/>
        </authorList>
    </citation>
    <scope>NUCLEOTIDE SEQUENCE [LARGE SCALE GENOMIC DNA]</scope>
    <source>
        <strain evidence="4 5">AD002</strain>
    </source>
</reference>
<organism evidence="4 5">
    <name type="scientific">Jimgerdemannia flammicorona</name>
    <dbReference type="NCBI Taxonomy" id="994334"/>
    <lineage>
        <taxon>Eukaryota</taxon>
        <taxon>Fungi</taxon>
        <taxon>Fungi incertae sedis</taxon>
        <taxon>Mucoromycota</taxon>
        <taxon>Mucoromycotina</taxon>
        <taxon>Endogonomycetes</taxon>
        <taxon>Endogonales</taxon>
        <taxon>Endogonaceae</taxon>
        <taxon>Jimgerdemannia</taxon>
    </lineage>
</organism>
<protein>
    <submittedName>
        <fullName evidence="4">Alpha/Beta hydrolase protein</fullName>
    </submittedName>
</protein>
<feature type="compositionally biased region" description="Polar residues" evidence="2">
    <location>
        <begin position="549"/>
        <end position="563"/>
    </location>
</feature>
<dbReference type="Proteomes" id="UP000274822">
    <property type="component" value="Unassembled WGS sequence"/>
</dbReference>
<gene>
    <name evidence="4" type="ORF">BC938DRAFT_474253</name>
</gene>
<keyword evidence="4" id="KW-0378">Hydrolase</keyword>
<dbReference type="GO" id="GO:0008126">
    <property type="term" value="F:acetylesterase activity"/>
    <property type="evidence" value="ECO:0007669"/>
    <property type="project" value="TreeGrafter"/>
</dbReference>
<dbReference type="Gene3D" id="3.40.50.1820">
    <property type="entry name" value="alpha/beta hydrolase"/>
    <property type="match status" value="1"/>
</dbReference>
<evidence type="ECO:0000256" key="1">
    <source>
        <dbReference type="ARBA" id="ARBA00010884"/>
    </source>
</evidence>
<dbReference type="GO" id="GO:0051792">
    <property type="term" value="P:medium-chain fatty acid biosynthetic process"/>
    <property type="evidence" value="ECO:0007669"/>
    <property type="project" value="TreeGrafter"/>
</dbReference>
<dbReference type="AlphaFoldDB" id="A0A433QSN6"/>
<dbReference type="GO" id="GO:0051793">
    <property type="term" value="P:medium-chain fatty acid catabolic process"/>
    <property type="evidence" value="ECO:0007669"/>
    <property type="project" value="TreeGrafter"/>
</dbReference>
<dbReference type="InterPro" id="IPR050960">
    <property type="entry name" value="AB_hydrolase_4_sf"/>
</dbReference>
<dbReference type="InterPro" id="IPR000073">
    <property type="entry name" value="AB_hydrolase_1"/>
</dbReference>
<evidence type="ECO:0000313" key="5">
    <source>
        <dbReference type="Proteomes" id="UP000274822"/>
    </source>
</evidence>
<dbReference type="Pfam" id="PF00561">
    <property type="entry name" value="Abhydrolase_1"/>
    <property type="match status" value="1"/>
</dbReference>
<feature type="region of interest" description="Disordered" evidence="2">
    <location>
        <begin position="542"/>
        <end position="563"/>
    </location>
</feature>
<sequence length="563" mass="61759">MPVWSSGGVGCTARSRHPHQPLARVPAALFTLPKRAGLLVPIQPSHLLHLCANIDLPRGVARGSTFCELFVEDVEAANQTGGLLRRFLEARGDGDRGCCGGGSLLARCLGGDGDELPAVAVVRGFGGFPFGWYGGHGGVERDFFRRRKAIWITRGGPWKLPHTHVKYRKSLKPVHIPVKDRETGRETKKSLIEYVKETCPDLAGEHAQFVPTPWLFNGHLQTAYASAFNKSQTGSEVMYERKLIDTPDGGQIALDWTPILTQKPFDDTPTLVVLHGLTGGSHESYVRGLLEIVTRSPYNFRAVVVNFRGCAESKLVTPQLYSGAYTDDLRIALRYIRSEIPNAKLMAIGFSLGSNVLVKYLGEEGDRTPFIAGISVGNPFDFLCSSILLDRTWVGKNVYSHSMCNSLKASFARHADMLLSNPELDSTSIAAARTLREFDTAVTRVVFGYDTVNDYYRDASSSRFITRVRVPLLCLNAVDDPIAAGECIPYDECRFNPNVLLATTSQGGHLGWFEGLVDPKRWCIKPLSQFIAAMLESNLESPPVDGATNGATTDSSLKSQLRN</sequence>
<dbReference type="EMBL" id="RBNJ01001765">
    <property type="protein sequence ID" value="RUS32796.1"/>
    <property type="molecule type" value="Genomic_DNA"/>
</dbReference>
<comment type="similarity">
    <text evidence="1">Belongs to the AB hydrolase superfamily. AB hydrolase 4 family.</text>
</comment>
<accession>A0A433QSN6</accession>
<evidence type="ECO:0000256" key="2">
    <source>
        <dbReference type="SAM" id="MobiDB-lite"/>
    </source>
</evidence>
<keyword evidence="5" id="KW-1185">Reference proteome</keyword>
<proteinExistence type="inferred from homology"/>
<feature type="domain" description="AB hydrolase-1" evidence="3">
    <location>
        <begin position="269"/>
        <end position="514"/>
    </location>
</feature>
<evidence type="ECO:0000259" key="3">
    <source>
        <dbReference type="Pfam" id="PF00561"/>
    </source>
</evidence>
<dbReference type="InterPro" id="IPR029058">
    <property type="entry name" value="AB_hydrolase_fold"/>
</dbReference>
<dbReference type="PANTHER" id="PTHR10794:SF63">
    <property type="entry name" value="ALPHA_BETA HYDROLASE 1, ISOFORM A"/>
    <property type="match status" value="1"/>
</dbReference>
<dbReference type="PROSITE" id="PS01133">
    <property type="entry name" value="UPF0017"/>
    <property type="match status" value="1"/>
</dbReference>
<dbReference type="GO" id="GO:0047372">
    <property type="term" value="F:monoacylglycerol lipase activity"/>
    <property type="evidence" value="ECO:0007669"/>
    <property type="project" value="TreeGrafter"/>
</dbReference>
<evidence type="ECO:0000313" key="4">
    <source>
        <dbReference type="EMBL" id="RUS32796.1"/>
    </source>
</evidence>